<dbReference type="InterPro" id="IPR052028">
    <property type="entry name" value="HipA_Ser/Thr_kinase"/>
</dbReference>
<comment type="caution">
    <text evidence="6">The sequence shown here is derived from an EMBL/GenBank/DDBJ whole genome shotgun (WGS) entry which is preliminary data.</text>
</comment>
<dbReference type="Pfam" id="PF13657">
    <property type="entry name" value="Couple_hipA"/>
    <property type="match status" value="1"/>
</dbReference>
<accession>A0ABP3RQH6</accession>
<dbReference type="EMBL" id="BAAADE010000009">
    <property type="protein sequence ID" value="GAA0612092.1"/>
    <property type="molecule type" value="Genomic_DNA"/>
</dbReference>
<evidence type="ECO:0000313" key="7">
    <source>
        <dbReference type="Proteomes" id="UP001424441"/>
    </source>
</evidence>
<evidence type="ECO:0000256" key="1">
    <source>
        <dbReference type="ARBA" id="ARBA00010164"/>
    </source>
</evidence>
<dbReference type="CDD" id="cd17808">
    <property type="entry name" value="HipA_Ec_like"/>
    <property type="match status" value="1"/>
</dbReference>
<gene>
    <name evidence="6" type="ORF">GCM10008943_29460</name>
</gene>
<protein>
    <submittedName>
        <fullName evidence="6">Type II toxin-antitoxin system HipA family toxin</fullName>
    </submittedName>
</protein>
<dbReference type="PANTHER" id="PTHR37419">
    <property type="entry name" value="SERINE/THREONINE-PROTEIN KINASE TOXIN HIPA"/>
    <property type="match status" value="1"/>
</dbReference>
<feature type="domain" description="HipA N-terminal subdomain 1" evidence="5">
    <location>
        <begin position="10"/>
        <end position="109"/>
    </location>
</feature>
<dbReference type="PANTHER" id="PTHR37419:SF1">
    <property type="entry name" value="SERINE_THREONINE-PROTEIN KINASE TOXIN HIPA"/>
    <property type="match status" value="1"/>
</dbReference>
<reference evidence="7" key="1">
    <citation type="journal article" date="2019" name="Int. J. Syst. Evol. Microbiol.">
        <title>The Global Catalogue of Microorganisms (GCM) 10K type strain sequencing project: providing services to taxonomists for standard genome sequencing and annotation.</title>
        <authorList>
            <consortium name="The Broad Institute Genomics Platform"/>
            <consortium name="The Broad Institute Genome Sequencing Center for Infectious Disease"/>
            <person name="Wu L."/>
            <person name="Ma J."/>
        </authorList>
    </citation>
    <scope>NUCLEOTIDE SEQUENCE [LARGE SCALE GENOMIC DNA]</scope>
    <source>
        <strain evidence="7">JCM 15115</strain>
    </source>
</reference>
<evidence type="ECO:0000256" key="3">
    <source>
        <dbReference type="ARBA" id="ARBA00022777"/>
    </source>
</evidence>
<dbReference type="RefSeq" id="WP_343807162.1">
    <property type="nucleotide sequence ID" value="NZ_BAAADE010000009.1"/>
</dbReference>
<evidence type="ECO:0000259" key="5">
    <source>
        <dbReference type="Pfam" id="PF13657"/>
    </source>
</evidence>
<dbReference type="Pfam" id="PF07804">
    <property type="entry name" value="HipA_C"/>
    <property type="match status" value="1"/>
</dbReference>
<dbReference type="NCBIfam" id="TIGR03071">
    <property type="entry name" value="couple_hipA"/>
    <property type="match status" value="1"/>
</dbReference>
<comment type="similarity">
    <text evidence="1">Belongs to the HipA Ser/Thr kinase family.</text>
</comment>
<sequence>MARRAQYRPLQVLLNNRLVGFLRKFPSNAIEFQYDVSWLERPNSFPISLSLPLREDAYRGEVVSAVFDNLLPDSPHLRRLVAEKTGARSADAYGLLQAIGRDCVGALQFLDDEDDHSLEHKIEGEVVDDNQIEAILNNLALAPLGLGRDSDFRISVAGAQEKTALLQYQGQWLKPFGTTPTTHIFKTQIGTLPNGIDLTNSVENEFYCMSLFKAFGLLVANVEMQIFGQTKALVIERFDRVWRENAQNKRGGEGRRGERLLRLPQEDMCQALSCPPSLKYQADGGPGIVQVLNLLKAGDDPQSDQTRFMIAQILFWMIGATDGHAKNFSIFMLPGGGFKMTPFYDILTVLPNLAQKEINRRQMKLAMSVGQNKHYLCHEIQPRHFMQSATKAGIAKNVVRDAFEYIVAHFDQAFENVVQVLPDDFPFSLHELVKASADEKRKLIEQYCQEL</sequence>
<name>A0ABP3RQH6_9HYPH</name>
<dbReference type="InterPro" id="IPR017508">
    <property type="entry name" value="HipA_N1"/>
</dbReference>
<dbReference type="Proteomes" id="UP001424441">
    <property type="component" value="Unassembled WGS sequence"/>
</dbReference>
<keyword evidence="2" id="KW-0808">Transferase</keyword>
<evidence type="ECO:0000313" key="6">
    <source>
        <dbReference type="EMBL" id="GAA0612092.1"/>
    </source>
</evidence>
<feature type="domain" description="HipA-like C-terminal" evidence="4">
    <location>
        <begin position="154"/>
        <end position="413"/>
    </location>
</feature>
<keyword evidence="3" id="KW-0418">Kinase</keyword>
<organism evidence="6 7">
    <name type="scientific">Paenochrobactrum glaciei</name>
    <dbReference type="NCBI Taxonomy" id="486407"/>
    <lineage>
        <taxon>Bacteria</taxon>
        <taxon>Pseudomonadati</taxon>
        <taxon>Pseudomonadota</taxon>
        <taxon>Alphaproteobacteria</taxon>
        <taxon>Hyphomicrobiales</taxon>
        <taxon>Brucellaceae</taxon>
        <taxon>Paenochrobactrum</taxon>
    </lineage>
</organism>
<proteinExistence type="inferred from homology"/>
<keyword evidence="7" id="KW-1185">Reference proteome</keyword>
<evidence type="ECO:0000259" key="4">
    <source>
        <dbReference type="Pfam" id="PF07804"/>
    </source>
</evidence>
<dbReference type="InterPro" id="IPR012893">
    <property type="entry name" value="HipA-like_C"/>
</dbReference>
<evidence type="ECO:0000256" key="2">
    <source>
        <dbReference type="ARBA" id="ARBA00022679"/>
    </source>
</evidence>